<dbReference type="Proteomes" id="UP000324585">
    <property type="component" value="Unassembled WGS sequence"/>
</dbReference>
<evidence type="ECO:0000256" key="1">
    <source>
        <dbReference type="ARBA" id="ARBA00008434"/>
    </source>
</evidence>
<evidence type="ECO:0000256" key="5">
    <source>
        <dbReference type="SAM" id="MobiDB-lite"/>
    </source>
</evidence>
<dbReference type="GO" id="GO:0005840">
    <property type="term" value="C:ribosome"/>
    <property type="evidence" value="ECO:0007669"/>
    <property type="project" value="UniProtKB-KW"/>
</dbReference>
<dbReference type="GO" id="GO:1990904">
    <property type="term" value="C:ribonucleoprotein complex"/>
    <property type="evidence" value="ECO:0007669"/>
    <property type="project" value="UniProtKB-KW"/>
</dbReference>
<name>A0A5J4YSX7_PORPP</name>
<dbReference type="HAMAP" id="MF_01343_B">
    <property type="entry name" value="Ribosomal_uS15_B"/>
    <property type="match status" value="1"/>
</dbReference>
<dbReference type="SMART" id="SM01387">
    <property type="entry name" value="Ribosomal_S15"/>
    <property type="match status" value="1"/>
</dbReference>
<dbReference type="CDD" id="cd00353">
    <property type="entry name" value="Ribosomal_S15p_S13e"/>
    <property type="match status" value="1"/>
</dbReference>
<gene>
    <name evidence="6" type="ORF">FVE85_3937</name>
</gene>
<reference evidence="7" key="1">
    <citation type="journal article" date="2019" name="Nat. Commun.">
        <title>Expansion of phycobilisome linker gene families in mesophilic red algae.</title>
        <authorList>
            <person name="Lee J."/>
            <person name="Kim D."/>
            <person name="Bhattacharya D."/>
            <person name="Yoon H.S."/>
        </authorList>
    </citation>
    <scope>NUCLEOTIDE SEQUENCE [LARGE SCALE GENOMIC DNA]</scope>
    <source>
        <strain evidence="7">CCMP 1328</strain>
    </source>
</reference>
<dbReference type="AlphaFoldDB" id="A0A5J4YSX7"/>
<accession>A0A5J4YSX7</accession>
<dbReference type="OrthoDB" id="5642at2759"/>
<sequence>MATGAAATAVAAFRALSGGLAVGRHVRMYGGCTGKVRQGCAWVSNTMFRRDEGTVSTGAGVTPKDEASGGASTGPGASGPAAAESTAQDRVSLKEAVVRLPHVRNEHVFVPAIVGKALSFANGSGQKLRYVRRQMIMEKFRVTGEHDTGSPEVQVALMSDTIKELENRMLEHKTDNKCKRHLQMLYHKRRKIALYLYRESPQRFYKLIKELSLTPDLIQPKERKLGAKKRPDYLWR</sequence>
<dbReference type="GO" id="GO:0006412">
    <property type="term" value="P:translation"/>
    <property type="evidence" value="ECO:0007669"/>
    <property type="project" value="InterPro"/>
</dbReference>
<dbReference type="OMA" id="YLYRESP"/>
<dbReference type="Pfam" id="PF00312">
    <property type="entry name" value="Ribosomal_S15"/>
    <property type="match status" value="1"/>
</dbReference>
<keyword evidence="3 4" id="KW-0687">Ribonucleoprotein</keyword>
<protein>
    <submittedName>
        <fullName evidence="6">30S ribosomal protein S15</fullName>
    </submittedName>
</protein>
<dbReference type="InterPro" id="IPR009068">
    <property type="entry name" value="uS15_NS1_RNA-bd_sf"/>
</dbReference>
<dbReference type="Gene3D" id="1.10.287.10">
    <property type="entry name" value="S15/NS1, RNA-binding"/>
    <property type="match status" value="1"/>
</dbReference>
<organism evidence="6 7">
    <name type="scientific">Porphyridium purpureum</name>
    <name type="common">Red alga</name>
    <name type="synonym">Porphyridium cruentum</name>
    <dbReference type="NCBI Taxonomy" id="35688"/>
    <lineage>
        <taxon>Eukaryota</taxon>
        <taxon>Rhodophyta</taxon>
        <taxon>Bangiophyceae</taxon>
        <taxon>Porphyridiales</taxon>
        <taxon>Porphyridiaceae</taxon>
        <taxon>Porphyridium</taxon>
    </lineage>
</organism>
<evidence type="ECO:0000256" key="4">
    <source>
        <dbReference type="RuleBase" id="RU003919"/>
    </source>
</evidence>
<dbReference type="InterPro" id="IPR005290">
    <property type="entry name" value="Ribosomal_uS15_bac-type"/>
</dbReference>
<keyword evidence="7" id="KW-1185">Reference proteome</keyword>
<dbReference type="PANTHER" id="PTHR23321">
    <property type="entry name" value="RIBOSOMAL PROTEIN S15, BACTERIAL AND ORGANELLAR"/>
    <property type="match status" value="1"/>
</dbReference>
<dbReference type="PANTHER" id="PTHR23321:SF26">
    <property type="entry name" value="SMALL RIBOSOMAL SUBUNIT PROTEIN US15M"/>
    <property type="match status" value="1"/>
</dbReference>
<comment type="caution">
    <text evidence="6">The sequence shown here is derived from an EMBL/GenBank/DDBJ whole genome shotgun (WGS) entry which is preliminary data.</text>
</comment>
<evidence type="ECO:0000256" key="3">
    <source>
        <dbReference type="ARBA" id="ARBA00023274"/>
    </source>
</evidence>
<dbReference type="GO" id="GO:0005737">
    <property type="term" value="C:cytoplasm"/>
    <property type="evidence" value="ECO:0007669"/>
    <property type="project" value="UniProtKB-ARBA"/>
</dbReference>
<evidence type="ECO:0000256" key="2">
    <source>
        <dbReference type="ARBA" id="ARBA00022980"/>
    </source>
</evidence>
<keyword evidence="2 4" id="KW-0689">Ribosomal protein</keyword>
<evidence type="ECO:0000313" key="7">
    <source>
        <dbReference type="Proteomes" id="UP000324585"/>
    </source>
</evidence>
<dbReference type="GO" id="GO:0003735">
    <property type="term" value="F:structural constituent of ribosome"/>
    <property type="evidence" value="ECO:0007669"/>
    <property type="project" value="InterPro"/>
</dbReference>
<dbReference type="SUPFAM" id="SSF47060">
    <property type="entry name" value="S15/NS1 RNA-binding domain"/>
    <property type="match status" value="1"/>
</dbReference>
<comment type="similarity">
    <text evidence="1 4">Belongs to the universal ribosomal protein uS15 family.</text>
</comment>
<evidence type="ECO:0000313" key="6">
    <source>
        <dbReference type="EMBL" id="KAA8493962.1"/>
    </source>
</evidence>
<proteinExistence type="inferred from homology"/>
<dbReference type="InterPro" id="IPR000589">
    <property type="entry name" value="Ribosomal_uS15"/>
</dbReference>
<dbReference type="EMBL" id="VRMN01000005">
    <property type="protein sequence ID" value="KAA8493962.1"/>
    <property type="molecule type" value="Genomic_DNA"/>
</dbReference>
<feature type="region of interest" description="Disordered" evidence="5">
    <location>
        <begin position="53"/>
        <end position="88"/>
    </location>
</feature>